<gene>
    <name evidence="1" type="ORF">Tci_922297</name>
</gene>
<name>A0A699WXQ3_TANCI</name>
<evidence type="ECO:0000313" key="1">
    <source>
        <dbReference type="EMBL" id="GFD50328.1"/>
    </source>
</evidence>
<sequence>HLILDAYHAIEAAEVASVFVVPQVPAGPEVVVEARPQNAEVVLPQHRTTVFALAQPGNAFNSNPRGHPLLKRDAVVAAS</sequence>
<dbReference type="AlphaFoldDB" id="A0A699WXQ3"/>
<proteinExistence type="predicted"/>
<protein>
    <submittedName>
        <fullName evidence="1">Uncharacterized protein</fullName>
    </submittedName>
</protein>
<accession>A0A699WXQ3</accession>
<reference evidence="1" key="1">
    <citation type="journal article" date="2019" name="Sci. Rep.">
        <title>Draft genome of Tanacetum cinerariifolium, the natural source of mosquito coil.</title>
        <authorList>
            <person name="Yamashiro T."/>
            <person name="Shiraishi A."/>
            <person name="Satake H."/>
            <person name="Nakayama K."/>
        </authorList>
    </citation>
    <scope>NUCLEOTIDE SEQUENCE</scope>
</reference>
<feature type="non-terminal residue" evidence="1">
    <location>
        <position position="1"/>
    </location>
</feature>
<dbReference type="EMBL" id="BKCJ011756077">
    <property type="protein sequence ID" value="GFD50328.1"/>
    <property type="molecule type" value="Genomic_DNA"/>
</dbReference>
<comment type="caution">
    <text evidence="1">The sequence shown here is derived from an EMBL/GenBank/DDBJ whole genome shotgun (WGS) entry which is preliminary data.</text>
</comment>
<organism evidence="1">
    <name type="scientific">Tanacetum cinerariifolium</name>
    <name type="common">Dalmatian daisy</name>
    <name type="synonym">Chrysanthemum cinerariifolium</name>
    <dbReference type="NCBI Taxonomy" id="118510"/>
    <lineage>
        <taxon>Eukaryota</taxon>
        <taxon>Viridiplantae</taxon>
        <taxon>Streptophyta</taxon>
        <taxon>Embryophyta</taxon>
        <taxon>Tracheophyta</taxon>
        <taxon>Spermatophyta</taxon>
        <taxon>Magnoliopsida</taxon>
        <taxon>eudicotyledons</taxon>
        <taxon>Gunneridae</taxon>
        <taxon>Pentapetalae</taxon>
        <taxon>asterids</taxon>
        <taxon>campanulids</taxon>
        <taxon>Asterales</taxon>
        <taxon>Asteraceae</taxon>
        <taxon>Asteroideae</taxon>
        <taxon>Anthemideae</taxon>
        <taxon>Anthemidinae</taxon>
        <taxon>Tanacetum</taxon>
    </lineage>
</organism>